<feature type="transmembrane region" description="Helical" evidence="1">
    <location>
        <begin position="120"/>
        <end position="142"/>
    </location>
</feature>
<dbReference type="OrthoDB" id="9770600at2"/>
<dbReference type="EMBL" id="CP035733">
    <property type="protein sequence ID" value="QGY81948.1"/>
    <property type="molecule type" value="Genomic_DNA"/>
</dbReference>
<dbReference type="AlphaFoldDB" id="A0A6I6LBS0"/>
<evidence type="ECO:0000256" key="1">
    <source>
        <dbReference type="SAM" id="Phobius"/>
    </source>
</evidence>
<evidence type="ECO:0000313" key="2">
    <source>
        <dbReference type="EMBL" id="QGY81948.1"/>
    </source>
</evidence>
<dbReference type="KEGG" id="slaa:EUU25_15795"/>
<feature type="transmembrane region" description="Helical" evidence="1">
    <location>
        <begin position="316"/>
        <end position="335"/>
    </location>
</feature>
<gene>
    <name evidence="2" type="ORF">EUU25_15795</name>
</gene>
<feature type="transmembrane region" description="Helical" evidence="1">
    <location>
        <begin position="51"/>
        <end position="68"/>
    </location>
</feature>
<sequence>MYTEADLQSAVKAGVIEPSAADALRGFVANNKSSPATSEENFRLVTGFNDIFVTIAVIIMLFAMWWIGESFQDDVHNYSGGNLSSETYSSGRYKALGGFFCAATAWFLAEYFVRVRRMALPSIVLLLALVIGVFFGTSFYFWDLDYTQYGRVSWWNDGPGIRPKLEAQTIRENGGYALSALFSSMVAASFWFRMRAPIAIAAATGMAALTILFGIFYFTGTTAFLAIMPLILTLCCGITVFGFAMWWDVSDTSRTTQRSDIAFWLHMLAAPMIAHALFGLIGVSDGGRISTAAVILVLALYTLFATIAIIVDRRALLVSALAYVLIAMTALFRNFGVIELGVAFTAFIIGSALLLLSAFWPIIRRSIMKLLPDGISSRLPKAA</sequence>
<keyword evidence="1" id="KW-0472">Membrane</keyword>
<keyword evidence="3" id="KW-1185">Reference proteome</keyword>
<keyword evidence="1" id="KW-0812">Transmembrane</keyword>
<name>A0A6I6LBS0_9SPHN</name>
<feature type="transmembrane region" description="Helical" evidence="1">
    <location>
        <begin position="289"/>
        <end position="311"/>
    </location>
</feature>
<reference evidence="3" key="1">
    <citation type="submission" date="2019-01" db="EMBL/GenBank/DDBJ databases">
        <title>Sphingorhabdus lacus sp.nov., isolated from an oligotrophic freshwater lake.</title>
        <authorList>
            <person name="Park M."/>
        </authorList>
    </citation>
    <scope>NUCLEOTIDE SEQUENCE [LARGE SCALE GENOMIC DNA]</scope>
    <source>
        <strain evidence="3">IMCC1753</strain>
    </source>
</reference>
<feature type="transmembrane region" description="Helical" evidence="1">
    <location>
        <begin position="224"/>
        <end position="249"/>
    </location>
</feature>
<keyword evidence="1" id="KW-1133">Transmembrane helix</keyword>
<feature type="transmembrane region" description="Helical" evidence="1">
    <location>
        <begin position="341"/>
        <end position="363"/>
    </location>
</feature>
<proteinExistence type="predicted"/>
<feature type="transmembrane region" description="Helical" evidence="1">
    <location>
        <begin position="199"/>
        <end position="218"/>
    </location>
</feature>
<evidence type="ECO:0000313" key="3">
    <source>
        <dbReference type="Proteomes" id="UP000428803"/>
    </source>
</evidence>
<feature type="transmembrane region" description="Helical" evidence="1">
    <location>
        <begin position="95"/>
        <end position="113"/>
    </location>
</feature>
<organism evidence="2 3">
    <name type="scientific">Sphingorhabdus lacus</name>
    <dbReference type="NCBI Taxonomy" id="392610"/>
    <lineage>
        <taxon>Bacteria</taxon>
        <taxon>Pseudomonadati</taxon>
        <taxon>Pseudomonadota</taxon>
        <taxon>Alphaproteobacteria</taxon>
        <taxon>Sphingomonadales</taxon>
        <taxon>Sphingomonadaceae</taxon>
        <taxon>Sphingorhabdus</taxon>
    </lineage>
</organism>
<evidence type="ECO:0008006" key="4">
    <source>
        <dbReference type="Google" id="ProtNLM"/>
    </source>
</evidence>
<dbReference type="Proteomes" id="UP000428803">
    <property type="component" value="Chromosome"/>
</dbReference>
<feature type="transmembrane region" description="Helical" evidence="1">
    <location>
        <begin position="261"/>
        <end position="283"/>
    </location>
</feature>
<dbReference type="RefSeq" id="WP_158902680.1">
    <property type="nucleotide sequence ID" value="NZ_CP035733.1"/>
</dbReference>
<protein>
    <recommendedName>
        <fullName evidence="4">DUF2157 domain-containing protein</fullName>
    </recommendedName>
</protein>
<accession>A0A6I6LBS0</accession>